<dbReference type="OrthoDB" id="9806367at2"/>
<evidence type="ECO:0000313" key="1">
    <source>
        <dbReference type="EMBL" id="QGM47111.1"/>
    </source>
</evidence>
<evidence type="ECO:0000313" key="2">
    <source>
        <dbReference type="Proteomes" id="UP000309061"/>
    </source>
</evidence>
<gene>
    <name evidence="1" type="ORF">H2LOC_016220</name>
</gene>
<organism evidence="1 2">
    <name type="scientific">Methylocystis heyeri</name>
    <dbReference type="NCBI Taxonomy" id="391905"/>
    <lineage>
        <taxon>Bacteria</taxon>
        <taxon>Pseudomonadati</taxon>
        <taxon>Pseudomonadota</taxon>
        <taxon>Alphaproteobacteria</taxon>
        <taxon>Hyphomicrobiales</taxon>
        <taxon>Methylocystaceae</taxon>
        <taxon>Methylocystis</taxon>
    </lineage>
</organism>
<dbReference type="EMBL" id="CP046052">
    <property type="protein sequence ID" value="QGM47111.1"/>
    <property type="molecule type" value="Genomic_DNA"/>
</dbReference>
<reference evidence="1 2" key="1">
    <citation type="submission" date="2019-11" db="EMBL/GenBank/DDBJ databases">
        <title>The genome sequence of Methylocystis heyeri.</title>
        <authorList>
            <person name="Oshkin I.Y."/>
            <person name="Miroshnikov K."/>
            <person name="Dedysh S.N."/>
        </authorList>
    </citation>
    <scope>NUCLEOTIDE SEQUENCE [LARGE SCALE GENOMIC DNA]</scope>
    <source>
        <strain evidence="1 2">H2</strain>
    </source>
</reference>
<dbReference type="InterPro" id="IPR021335">
    <property type="entry name" value="DUF2948"/>
</dbReference>
<keyword evidence="2" id="KW-1185">Reference proteome</keyword>
<name>A0A6B8KJ81_9HYPH</name>
<dbReference type="AlphaFoldDB" id="A0A6B8KJ81"/>
<dbReference type="Proteomes" id="UP000309061">
    <property type="component" value="Chromosome"/>
</dbReference>
<sequence length="159" mass="17551">MSAPDSAVKAPLLRLQAFDAEDLSLLSAHLQDALLRVCDLAYLPKQKRFVLGASRFDWAAEVEGRLERRQSALHFEWVRNVRYCGVARDRPDGVLELLTVTFEPGETPPEGRIRLIFSGGAAILLDVECLEAQLADLGPRWPVCSRPTHNLDEDAGAGS</sequence>
<dbReference type="Pfam" id="PF11164">
    <property type="entry name" value="DUF2948"/>
    <property type="match status" value="1"/>
</dbReference>
<protein>
    <submittedName>
        <fullName evidence="1">DUF2948 family protein</fullName>
    </submittedName>
</protein>
<dbReference type="KEGG" id="mhey:H2LOC_016220"/>
<proteinExistence type="predicted"/>
<dbReference type="RefSeq" id="WP_136497941.1">
    <property type="nucleotide sequence ID" value="NZ_CP046052.1"/>
</dbReference>
<accession>A0A6B8KJ81</accession>